<comment type="caution">
    <text evidence="1">The sequence shown here is derived from an EMBL/GenBank/DDBJ whole genome shotgun (WGS) entry which is preliminary data.</text>
</comment>
<protein>
    <recommendedName>
        <fullName evidence="3">Lipoprotein</fullName>
    </recommendedName>
</protein>
<dbReference type="PROSITE" id="PS51257">
    <property type="entry name" value="PROKAR_LIPOPROTEIN"/>
    <property type="match status" value="1"/>
</dbReference>
<dbReference type="EMBL" id="MHVJ01000013">
    <property type="protein sequence ID" value="OHA91354.1"/>
    <property type="molecule type" value="Genomic_DNA"/>
</dbReference>
<reference evidence="1 2" key="1">
    <citation type="journal article" date="2016" name="Nat. Commun.">
        <title>Thousands of microbial genomes shed light on interconnected biogeochemical processes in an aquifer system.</title>
        <authorList>
            <person name="Anantharaman K."/>
            <person name="Brown C.T."/>
            <person name="Hug L.A."/>
            <person name="Sharon I."/>
            <person name="Castelle C.J."/>
            <person name="Probst A.J."/>
            <person name="Thomas B.C."/>
            <person name="Singh A."/>
            <person name="Wilkins M.J."/>
            <person name="Karaoz U."/>
            <person name="Brodie E.L."/>
            <person name="Williams K.H."/>
            <person name="Hubbard S.S."/>
            <person name="Banfield J.F."/>
        </authorList>
    </citation>
    <scope>NUCLEOTIDE SEQUENCE [LARGE SCALE GENOMIC DNA]</scope>
</reference>
<sequence>MRTCVILALIAFLFTACGEEVRPIEAKKSEPTSAPVAPEQAPEPYYSKEAKEAIATYHISPELDKIPNIRSWRIKGGWREVVSISLYYFVSEPQTYNEKEELNDSEYGDIPEVRRRARNHTRRVMIAYGIFQTGNNPIRQEYLTRAVTFLWKNDSREMAYRLTVPSIKRALAAMPRQDRNDYLRILRHTSTYMATFDLKREVQYLTSLRDENCTSAEWQKKYYSNLPKWVEPGKGYYGCEHLFTILGPDGKSNPYRKAETFVYRRVAQGWKLAEMKQVLDRLIADLS</sequence>
<evidence type="ECO:0000313" key="2">
    <source>
        <dbReference type="Proteomes" id="UP000178612"/>
    </source>
</evidence>
<accession>A0A1G2T281</accession>
<evidence type="ECO:0000313" key="1">
    <source>
        <dbReference type="EMBL" id="OHA91354.1"/>
    </source>
</evidence>
<dbReference type="Proteomes" id="UP000178612">
    <property type="component" value="Unassembled WGS sequence"/>
</dbReference>
<gene>
    <name evidence="1" type="ORF">A2758_02755</name>
</gene>
<proteinExistence type="predicted"/>
<name>A0A1G2T281_9BACT</name>
<dbReference type="AlphaFoldDB" id="A0A1G2T281"/>
<organism evidence="1 2">
    <name type="scientific">Candidatus Zambryskibacteria bacterium RIFCSPHIGHO2_01_FULL_49_18</name>
    <dbReference type="NCBI Taxonomy" id="1802740"/>
    <lineage>
        <taxon>Bacteria</taxon>
        <taxon>Candidatus Zambryskiibacteriota</taxon>
    </lineage>
</organism>
<evidence type="ECO:0008006" key="3">
    <source>
        <dbReference type="Google" id="ProtNLM"/>
    </source>
</evidence>